<evidence type="ECO:0008006" key="3">
    <source>
        <dbReference type="Google" id="ProtNLM"/>
    </source>
</evidence>
<name>A0AAV6JJN9_9ERIC</name>
<proteinExistence type="predicted"/>
<evidence type="ECO:0000313" key="1">
    <source>
        <dbReference type="EMBL" id="KAG5540712.1"/>
    </source>
</evidence>
<sequence length="76" mass="8113">MGSQLYISQYRWPYTIATLLRAAVSEPCSAYIESDAAVGAVCSDVWLWGLRFPATETEGGVHPCSPASGGMVLIGF</sequence>
<dbReference type="Proteomes" id="UP000823749">
    <property type="component" value="Chromosome 7"/>
</dbReference>
<accession>A0AAV6JJN9</accession>
<evidence type="ECO:0000313" key="2">
    <source>
        <dbReference type="Proteomes" id="UP000823749"/>
    </source>
</evidence>
<dbReference type="EMBL" id="JACTNZ010000007">
    <property type="protein sequence ID" value="KAG5540712.1"/>
    <property type="molecule type" value="Genomic_DNA"/>
</dbReference>
<dbReference type="AlphaFoldDB" id="A0AAV6JJN9"/>
<keyword evidence="2" id="KW-1185">Reference proteome</keyword>
<comment type="caution">
    <text evidence="1">The sequence shown here is derived from an EMBL/GenBank/DDBJ whole genome shotgun (WGS) entry which is preliminary data.</text>
</comment>
<gene>
    <name evidence="1" type="ORF">RHGRI_020819</name>
</gene>
<protein>
    <recommendedName>
        <fullName evidence="3">Secreted protein</fullName>
    </recommendedName>
</protein>
<reference evidence="1" key="1">
    <citation type="submission" date="2020-08" db="EMBL/GenBank/DDBJ databases">
        <title>Plant Genome Project.</title>
        <authorList>
            <person name="Zhang R.-G."/>
        </authorList>
    </citation>
    <scope>NUCLEOTIDE SEQUENCE</scope>
    <source>
        <strain evidence="1">WSP0</strain>
        <tissue evidence="1">Leaf</tissue>
    </source>
</reference>
<organism evidence="1 2">
    <name type="scientific">Rhododendron griersonianum</name>
    <dbReference type="NCBI Taxonomy" id="479676"/>
    <lineage>
        <taxon>Eukaryota</taxon>
        <taxon>Viridiplantae</taxon>
        <taxon>Streptophyta</taxon>
        <taxon>Embryophyta</taxon>
        <taxon>Tracheophyta</taxon>
        <taxon>Spermatophyta</taxon>
        <taxon>Magnoliopsida</taxon>
        <taxon>eudicotyledons</taxon>
        <taxon>Gunneridae</taxon>
        <taxon>Pentapetalae</taxon>
        <taxon>asterids</taxon>
        <taxon>Ericales</taxon>
        <taxon>Ericaceae</taxon>
        <taxon>Ericoideae</taxon>
        <taxon>Rhodoreae</taxon>
        <taxon>Rhododendron</taxon>
    </lineage>
</organism>